<gene>
    <name evidence="2" type="ORF">DW016_09990</name>
</gene>
<dbReference type="Proteomes" id="UP000261080">
    <property type="component" value="Unassembled WGS sequence"/>
</dbReference>
<dbReference type="OrthoDB" id="9788195at2"/>
<dbReference type="AlphaFoldDB" id="A0A3E3K0U6"/>
<evidence type="ECO:0000313" key="3">
    <source>
        <dbReference type="Proteomes" id="UP000261080"/>
    </source>
</evidence>
<evidence type="ECO:0008006" key="4">
    <source>
        <dbReference type="Google" id="ProtNLM"/>
    </source>
</evidence>
<feature type="transmembrane region" description="Helical" evidence="1">
    <location>
        <begin position="240"/>
        <end position="261"/>
    </location>
</feature>
<name>A0A3E3K0U6_9FIRM</name>
<comment type="caution">
    <text evidence="2">The sequence shown here is derived from an EMBL/GenBank/DDBJ whole genome shotgun (WGS) entry which is preliminary data.</text>
</comment>
<dbReference type="InterPro" id="IPR010390">
    <property type="entry name" value="ABC-2_transporter-like"/>
</dbReference>
<dbReference type="PANTHER" id="PTHR36833:SF1">
    <property type="entry name" value="INTEGRAL MEMBRANE TRANSPORT PROTEIN"/>
    <property type="match status" value="1"/>
</dbReference>
<sequence>MFRVDRFMKIIRAKYYLEVFISYLKMAWNIMTEYPGDSIIWIVSMILREFVKFLGLIIIANTMGKLGGWTIWELCLLFAFGGMTEALSQAFGDAVWEIGEFVRSGSIDYMILRPTSVLIQVLGIRIQLPAVVSFGLSFFMFLFFANHVGVVWNWQLAICTIEMIICGFIINSSIYLIFNCLNFWLVRGESIAIFVQTVRELARYPLNVFSFGVQVLLTAILPFAFVAYYPSMYICQKETLPIPLIVFCTSIIIGFIAINVWKKGLRSYNSTGN</sequence>
<keyword evidence="3" id="KW-1185">Reference proteome</keyword>
<dbReference type="PANTHER" id="PTHR36833">
    <property type="entry name" value="SLR0610 PROTEIN-RELATED"/>
    <property type="match status" value="1"/>
</dbReference>
<keyword evidence="1" id="KW-0812">Transmembrane</keyword>
<organism evidence="2 3">
    <name type="scientific">Sellimonas intestinalis</name>
    <dbReference type="NCBI Taxonomy" id="1653434"/>
    <lineage>
        <taxon>Bacteria</taxon>
        <taxon>Bacillati</taxon>
        <taxon>Bacillota</taxon>
        <taxon>Clostridia</taxon>
        <taxon>Lachnospirales</taxon>
        <taxon>Lachnospiraceae</taxon>
        <taxon>Sellimonas</taxon>
    </lineage>
</organism>
<accession>A0A3E3K0U6</accession>
<reference evidence="2 3" key="1">
    <citation type="submission" date="2018-08" db="EMBL/GenBank/DDBJ databases">
        <title>A genome reference for cultivated species of the human gut microbiota.</title>
        <authorList>
            <person name="Zou Y."/>
            <person name="Xue W."/>
            <person name="Luo G."/>
        </authorList>
    </citation>
    <scope>NUCLEOTIDE SEQUENCE [LARGE SCALE GENOMIC DNA]</scope>
    <source>
        <strain evidence="2 3">AF37-2AT</strain>
    </source>
</reference>
<evidence type="ECO:0000256" key="1">
    <source>
        <dbReference type="SAM" id="Phobius"/>
    </source>
</evidence>
<protein>
    <recommendedName>
        <fullName evidence="4">ABC transporter permease</fullName>
    </recommendedName>
</protein>
<feature type="transmembrane region" description="Helical" evidence="1">
    <location>
        <begin position="154"/>
        <end position="185"/>
    </location>
</feature>
<keyword evidence="1" id="KW-0472">Membrane</keyword>
<dbReference type="EMBL" id="QVLX01000005">
    <property type="protein sequence ID" value="RGE86393.1"/>
    <property type="molecule type" value="Genomic_DNA"/>
</dbReference>
<feature type="transmembrane region" description="Helical" evidence="1">
    <location>
        <begin position="206"/>
        <end position="228"/>
    </location>
</feature>
<dbReference type="Pfam" id="PF06182">
    <property type="entry name" value="ABC2_membrane_6"/>
    <property type="match status" value="1"/>
</dbReference>
<feature type="transmembrane region" description="Helical" evidence="1">
    <location>
        <begin position="128"/>
        <end position="148"/>
    </location>
</feature>
<proteinExistence type="predicted"/>
<evidence type="ECO:0000313" key="2">
    <source>
        <dbReference type="EMBL" id="RGE86393.1"/>
    </source>
</evidence>
<keyword evidence="1" id="KW-1133">Transmembrane helix</keyword>